<dbReference type="EMBL" id="JARKIE010000026">
    <property type="protein sequence ID" value="KAJ7698280.1"/>
    <property type="molecule type" value="Genomic_DNA"/>
</dbReference>
<reference evidence="1" key="1">
    <citation type="submission" date="2023-03" db="EMBL/GenBank/DDBJ databases">
        <title>Massive genome expansion in bonnet fungi (Mycena s.s.) driven by repeated elements and novel gene families across ecological guilds.</title>
        <authorList>
            <consortium name="Lawrence Berkeley National Laboratory"/>
            <person name="Harder C.B."/>
            <person name="Miyauchi S."/>
            <person name="Viragh M."/>
            <person name="Kuo A."/>
            <person name="Thoen E."/>
            <person name="Andreopoulos B."/>
            <person name="Lu D."/>
            <person name="Skrede I."/>
            <person name="Drula E."/>
            <person name="Henrissat B."/>
            <person name="Morin E."/>
            <person name="Kohler A."/>
            <person name="Barry K."/>
            <person name="LaButti K."/>
            <person name="Morin E."/>
            <person name="Salamov A."/>
            <person name="Lipzen A."/>
            <person name="Mereny Z."/>
            <person name="Hegedus B."/>
            <person name="Baldrian P."/>
            <person name="Stursova M."/>
            <person name="Weitz H."/>
            <person name="Taylor A."/>
            <person name="Grigoriev I.V."/>
            <person name="Nagy L.G."/>
            <person name="Martin F."/>
            <person name="Kauserud H."/>
        </authorList>
    </citation>
    <scope>NUCLEOTIDE SEQUENCE</scope>
    <source>
        <strain evidence="1">CBHHK067</strain>
    </source>
</reference>
<keyword evidence="2" id="KW-1185">Reference proteome</keyword>
<protein>
    <submittedName>
        <fullName evidence="1">Uncharacterized protein</fullName>
    </submittedName>
</protein>
<evidence type="ECO:0000313" key="2">
    <source>
        <dbReference type="Proteomes" id="UP001221757"/>
    </source>
</evidence>
<comment type="caution">
    <text evidence="1">The sequence shown here is derived from an EMBL/GenBank/DDBJ whole genome shotgun (WGS) entry which is preliminary data.</text>
</comment>
<dbReference type="AlphaFoldDB" id="A0AAD7DUQ6"/>
<name>A0AAD7DUQ6_MYCRO</name>
<accession>A0AAD7DUQ6</accession>
<dbReference type="Proteomes" id="UP001221757">
    <property type="component" value="Unassembled WGS sequence"/>
</dbReference>
<organism evidence="1 2">
    <name type="scientific">Mycena rosella</name>
    <name type="common">Pink bonnet</name>
    <name type="synonym">Agaricus rosellus</name>
    <dbReference type="NCBI Taxonomy" id="1033263"/>
    <lineage>
        <taxon>Eukaryota</taxon>
        <taxon>Fungi</taxon>
        <taxon>Dikarya</taxon>
        <taxon>Basidiomycota</taxon>
        <taxon>Agaricomycotina</taxon>
        <taxon>Agaricomycetes</taxon>
        <taxon>Agaricomycetidae</taxon>
        <taxon>Agaricales</taxon>
        <taxon>Marasmiineae</taxon>
        <taxon>Mycenaceae</taxon>
        <taxon>Mycena</taxon>
    </lineage>
</organism>
<evidence type="ECO:0000313" key="1">
    <source>
        <dbReference type="EMBL" id="KAJ7698280.1"/>
    </source>
</evidence>
<proteinExistence type="predicted"/>
<gene>
    <name evidence="1" type="ORF">B0H17DRAFT_1129805</name>
</gene>
<sequence length="109" mass="12661">MTVDPRVMAKRLELSNRRLVRSEFAGGRCFDLEKFRRIENSNLLRKNSEETDLFGLYPEGHSIDREGIEWEGTILQCIYLPDFCGKITAEKCNQTSITHQRLRVIGKIT</sequence>